<dbReference type="PRINTS" id="PR00463">
    <property type="entry name" value="EP450I"/>
</dbReference>
<protein>
    <recommendedName>
        <fullName evidence="17">Cytochrome P450</fullName>
    </recommendedName>
</protein>
<dbReference type="GeneID" id="18913206"/>
<evidence type="ECO:0000256" key="12">
    <source>
        <dbReference type="ARBA" id="ARBA00023136"/>
    </source>
</evidence>
<evidence type="ECO:0000256" key="10">
    <source>
        <dbReference type="ARBA" id="ARBA00023004"/>
    </source>
</evidence>
<keyword evidence="6" id="KW-0812">Transmembrane</keyword>
<comment type="pathway">
    <text evidence="3">Secondary metabolite biosynthesis.</text>
</comment>
<evidence type="ECO:0000256" key="5">
    <source>
        <dbReference type="ARBA" id="ARBA00022617"/>
    </source>
</evidence>
<dbReference type="PANTHER" id="PTHR46300:SF7">
    <property type="entry name" value="P450, PUTATIVE (EUROFUNG)-RELATED"/>
    <property type="match status" value="1"/>
</dbReference>
<dbReference type="InterPro" id="IPR036396">
    <property type="entry name" value="Cyt_P450_sf"/>
</dbReference>
<keyword evidence="10 13" id="KW-0408">Iron</keyword>
<dbReference type="HOGENOM" id="CLU_001570_2_3_1"/>
<keyword evidence="7 13" id="KW-0479">Metal-binding</keyword>
<keyword evidence="12" id="KW-0472">Membrane</keyword>
<evidence type="ECO:0000313" key="15">
    <source>
        <dbReference type="EMBL" id="EKM51547.1"/>
    </source>
</evidence>
<evidence type="ECO:0000256" key="7">
    <source>
        <dbReference type="ARBA" id="ARBA00022723"/>
    </source>
</evidence>
<evidence type="ECO:0000256" key="6">
    <source>
        <dbReference type="ARBA" id="ARBA00022692"/>
    </source>
</evidence>
<dbReference type="Gene3D" id="1.10.630.10">
    <property type="entry name" value="Cytochrome P450"/>
    <property type="match status" value="1"/>
</dbReference>
<dbReference type="GO" id="GO:0016705">
    <property type="term" value="F:oxidoreductase activity, acting on paired donors, with incorporation or reduction of molecular oxygen"/>
    <property type="evidence" value="ECO:0007669"/>
    <property type="project" value="InterPro"/>
</dbReference>
<dbReference type="AlphaFoldDB" id="K5WML3"/>
<dbReference type="EMBL" id="JH930476">
    <property type="protein sequence ID" value="EKM51547.1"/>
    <property type="molecule type" value="Genomic_DNA"/>
</dbReference>
<gene>
    <name evidence="15" type="ORF">PHACADRAFT_212190</name>
</gene>
<dbReference type="GO" id="GO:0016020">
    <property type="term" value="C:membrane"/>
    <property type="evidence" value="ECO:0007669"/>
    <property type="project" value="UniProtKB-SubCell"/>
</dbReference>
<dbReference type="GO" id="GO:0020037">
    <property type="term" value="F:heme binding"/>
    <property type="evidence" value="ECO:0007669"/>
    <property type="project" value="InterPro"/>
</dbReference>
<dbReference type="CDD" id="cd11065">
    <property type="entry name" value="CYP64-like"/>
    <property type="match status" value="1"/>
</dbReference>
<comment type="cofactor">
    <cofactor evidence="1 13">
        <name>heme</name>
        <dbReference type="ChEBI" id="CHEBI:30413"/>
    </cofactor>
</comment>
<evidence type="ECO:0000256" key="13">
    <source>
        <dbReference type="PIRSR" id="PIRSR602401-1"/>
    </source>
</evidence>
<dbReference type="PANTHER" id="PTHR46300">
    <property type="entry name" value="P450, PUTATIVE (EUROFUNG)-RELATED-RELATED"/>
    <property type="match status" value="1"/>
</dbReference>
<evidence type="ECO:0008006" key="17">
    <source>
        <dbReference type="Google" id="ProtNLM"/>
    </source>
</evidence>
<keyword evidence="16" id="KW-1185">Reference proteome</keyword>
<dbReference type="InterPro" id="IPR001128">
    <property type="entry name" value="Cyt_P450"/>
</dbReference>
<dbReference type="SUPFAM" id="SSF48264">
    <property type="entry name" value="Cytochrome P450"/>
    <property type="match status" value="1"/>
</dbReference>
<proteinExistence type="inferred from homology"/>
<dbReference type="InParanoid" id="K5WML3"/>
<evidence type="ECO:0000256" key="14">
    <source>
        <dbReference type="RuleBase" id="RU000461"/>
    </source>
</evidence>
<evidence type="ECO:0000256" key="11">
    <source>
        <dbReference type="ARBA" id="ARBA00023033"/>
    </source>
</evidence>
<evidence type="ECO:0000256" key="9">
    <source>
        <dbReference type="ARBA" id="ARBA00023002"/>
    </source>
</evidence>
<keyword evidence="8" id="KW-1133">Transmembrane helix</keyword>
<feature type="binding site" description="axial binding residue" evidence="13">
    <location>
        <position position="433"/>
    </location>
    <ligand>
        <name>heme</name>
        <dbReference type="ChEBI" id="CHEBI:30413"/>
    </ligand>
    <ligandPart>
        <name>Fe</name>
        <dbReference type="ChEBI" id="CHEBI:18248"/>
    </ligandPart>
</feature>
<reference evidence="15 16" key="1">
    <citation type="journal article" date="2012" name="BMC Genomics">
        <title>Comparative genomics of the white-rot fungi, Phanerochaete carnosa and P. chrysosporium, to elucidate the genetic basis of the distinct wood types they colonize.</title>
        <authorList>
            <person name="Suzuki H."/>
            <person name="MacDonald J."/>
            <person name="Syed K."/>
            <person name="Salamov A."/>
            <person name="Hori C."/>
            <person name="Aerts A."/>
            <person name="Henrissat B."/>
            <person name="Wiebenga A."/>
            <person name="vanKuyk P.A."/>
            <person name="Barry K."/>
            <person name="Lindquist E."/>
            <person name="LaButti K."/>
            <person name="Lapidus A."/>
            <person name="Lucas S."/>
            <person name="Coutinho P."/>
            <person name="Gong Y."/>
            <person name="Samejima M."/>
            <person name="Mahadevan R."/>
            <person name="Abou-Zaid M."/>
            <person name="de Vries R.P."/>
            <person name="Igarashi K."/>
            <person name="Yadav J.S."/>
            <person name="Grigoriev I.V."/>
            <person name="Master E.R."/>
        </authorList>
    </citation>
    <scope>NUCLEOTIDE SEQUENCE [LARGE SCALE GENOMIC DNA]</scope>
    <source>
        <strain evidence="15 16">HHB-10118-sp</strain>
    </source>
</reference>
<accession>K5WML3</accession>
<keyword evidence="9 14" id="KW-0560">Oxidoreductase</keyword>
<dbReference type="OrthoDB" id="2789670at2759"/>
<dbReference type="KEGG" id="pco:PHACADRAFT_212190"/>
<dbReference type="InterPro" id="IPR050364">
    <property type="entry name" value="Cytochrome_P450_fung"/>
</dbReference>
<evidence type="ECO:0000256" key="1">
    <source>
        <dbReference type="ARBA" id="ARBA00001971"/>
    </source>
</evidence>
<dbReference type="Proteomes" id="UP000008370">
    <property type="component" value="Unassembled WGS sequence"/>
</dbReference>
<comment type="subcellular location">
    <subcellularLocation>
        <location evidence="2">Membrane</location>
        <topology evidence="2">Single-pass membrane protein</topology>
    </subcellularLocation>
</comment>
<dbReference type="InterPro" id="IPR002401">
    <property type="entry name" value="Cyt_P450_E_grp-I"/>
</dbReference>
<dbReference type="InterPro" id="IPR017972">
    <property type="entry name" value="Cyt_P450_CS"/>
</dbReference>
<dbReference type="PRINTS" id="PR00385">
    <property type="entry name" value="P450"/>
</dbReference>
<evidence type="ECO:0000313" key="16">
    <source>
        <dbReference type="Proteomes" id="UP000008370"/>
    </source>
</evidence>
<evidence type="ECO:0000256" key="3">
    <source>
        <dbReference type="ARBA" id="ARBA00005179"/>
    </source>
</evidence>
<keyword evidence="5 13" id="KW-0349">Heme</keyword>
<dbReference type="GO" id="GO:0004497">
    <property type="term" value="F:monooxygenase activity"/>
    <property type="evidence" value="ECO:0007669"/>
    <property type="project" value="UniProtKB-KW"/>
</dbReference>
<dbReference type="PROSITE" id="PS00086">
    <property type="entry name" value="CYTOCHROME_P450"/>
    <property type="match status" value="1"/>
</dbReference>
<dbReference type="RefSeq" id="XP_007399359.1">
    <property type="nucleotide sequence ID" value="XM_007399297.1"/>
</dbReference>
<keyword evidence="11 14" id="KW-0503">Monooxygenase</keyword>
<evidence type="ECO:0000256" key="4">
    <source>
        <dbReference type="ARBA" id="ARBA00010617"/>
    </source>
</evidence>
<organism evidence="15 16">
    <name type="scientific">Phanerochaete carnosa (strain HHB-10118-sp)</name>
    <name type="common">White-rot fungus</name>
    <name type="synonym">Peniophora carnosa</name>
    <dbReference type="NCBI Taxonomy" id="650164"/>
    <lineage>
        <taxon>Eukaryota</taxon>
        <taxon>Fungi</taxon>
        <taxon>Dikarya</taxon>
        <taxon>Basidiomycota</taxon>
        <taxon>Agaricomycotina</taxon>
        <taxon>Agaricomycetes</taxon>
        <taxon>Polyporales</taxon>
        <taxon>Phanerochaetaceae</taxon>
        <taxon>Phanerochaete</taxon>
    </lineage>
</organism>
<evidence type="ECO:0000256" key="2">
    <source>
        <dbReference type="ARBA" id="ARBA00004167"/>
    </source>
</evidence>
<evidence type="ECO:0000256" key="8">
    <source>
        <dbReference type="ARBA" id="ARBA00022989"/>
    </source>
</evidence>
<name>K5WML3_PHACS</name>
<dbReference type="GO" id="GO:0005506">
    <property type="term" value="F:iron ion binding"/>
    <property type="evidence" value="ECO:0007669"/>
    <property type="project" value="InterPro"/>
</dbReference>
<comment type="similarity">
    <text evidence="4 14">Belongs to the cytochrome P450 family.</text>
</comment>
<dbReference type="Pfam" id="PF00067">
    <property type="entry name" value="p450"/>
    <property type="match status" value="1"/>
</dbReference>
<sequence>MSVFSMSTLLAAFVVPLLLLYSSRRLRHRLPPGPKGLPILGNVFNAPKSFEWLAYQDWSRQYNSDIVHFEILGIHFVVLNSAQATVDLFEKRSNVYSDRAGYDRNWGLMGYGDYWRAHRRLFHQYFRPAVVSTYHPSSAKAVREMISALRDAPDRFVEHIRHMARSNILKIVYDIEIKPEGDPLIAIIEEGVRVFSRVTVAGAYLVDSFPILRHIPAWFLGAQFKRDAAKWRPFVEEMYMRPHREVKASFDNGNTKPCLVTDALFEISRDKDGRDSLIDEEVVIGTLGTAYAAASDTTILAMLNFVLAILVHPEVQKIAQEELDNIVGRDRLPEIEDRDTLPFITAVMKECLRWRPPLPLALPHRSVADDEYRGFHIPAGSVVIGNAWAILHDGERYPDPDVFNPLRFLDGEGRLRKDVPDPMDVFGYGRRICPGRYFALDVIWLAMANILAAFSVEKPVDERGNVIEPTGEYLTGTFSFPAPFKADFKVRGRAR</sequence>